<dbReference type="GO" id="GO:0051011">
    <property type="term" value="F:microtubule minus-end binding"/>
    <property type="evidence" value="ECO:0007669"/>
    <property type="project" value="TreeGrafter"/>
</dbReference>
<dbReference type="GO" id="GO:0043015">
    <property type="term" value="F:gamma-tubulin binding"/>
    <property type="evidence" value="ECO:0007669"/>
    <property type="project" value="InterPro"/>
</dbReference>
<gene>
    <name evidence="9" type="ORF">B0A48_15431</name>
</gene>
<dbReference type="STRING" id="1507870.A0A1V8SHZ0"/>
<dbReference type="InterPro" id="IPR041470">
    <property type="entry name" value="GCP_N"/>
</dbReference>
<sequence length="929" mass="102435">MAATPPARAASVADRRASAALRQQSTRPTSAATERLRGSIDETRSHGSDVHRKRTATTTTETTRRRVLEQEAILRRTKVPSQPSHASEQRTPSVRPDELPIPKAATAKTAPVSPSQPWRPTATLLPPTPMHAPLASRISIPPQAKHAPDSVRPPSMAGMNLEKQERALMDDLLYVLLGFEGQYVTFATQRTSTQEPYDPFDEQSRLVGPRYTIASGIDPSLRDLAMQVLKTATHAAALDAFGDVMNRNEYGSVSHALCSAVRKLQKDFLVLVAQLEHSFLNSDSFSLHQMSLQLRKSAHVLSHLYTLAQEVLKENGLLGATTDDNESDEDDEDEFENVLASLRDGGGASTRGKKSCIGGALLVLLSRRLQAMSGDPQAKDLLSSLLRDASKPYLRMLNEWLHHGNVKDPHQEFMVKETKSIKRELLEQDYTDEYWEKRYTLRPELVPIQLESVKDRVLLAGKYLNVVRECSTGAVFSSTFSTDLSASANVPHDIFAPAFLSNVNTAYIDANRALMVLLLTTHQLPQRLRSLKHYFFLDRSDWFTYFLELSHSELRKSAKSANVGKLQSLLDLVLHTPGSIASDDPFKEDVRISISETGLVGWLMRVVNVQGMDADATSLTNSYTPAPEGSVSGKDDKEIAAHEALTLDFGVPFPLSLIISRVTLTRYQLLFRYLLGLKHLEGQLINSWTDAGGVGGSVAGAVKGAKSRDVGIWRRKTGSPKIELWKKRAWTLRSRMLTFTQQLLYFCTAEVIEPHWRAFMSRLEASSEDEAGAARTTTGEPNAARRTVDELMQDHVDFLATCLKECMLTNAKLLRINSKVTSTCLMFANYTASLTRSLDAASPAFTPTPSAPTPPPIDGAKLEKLFSILTQYEQHFSRHLKILLDALNYLAATETVGFLGLCARLSMAAEGGNVEGGFGRRGPGVGDGV</sequence>
<dbReference type="GO" id="GO:0000922">
    <property type="term" value="C:spindle pole"/>
    <property type="evidence" value="ECO:0007669"/>
    <property type="project" value="InterPro"/>
</dbReference>
<feature type="compositionally biased region" description="Low complexity" evidence="6">
    <location>
        <begin position="1"/>
        <end position="22"/>
    </location>
</feature>
<dbReference type="GO" id="GO:0007020">
    <property type="term" value="P:microtubule nucleation"/>
    <property type="evidence" value="ECO:0007669"/>
    <property type="project" value="InterPro"/>
</dbReference>
<dbReference type="AlphaFoldDB" id="A0A1V8SHZ0"/>
<evidence type="ECO:0000256" key="1">
    <source>
        <dbReference type="ARBA" id="ARBA00010337"/>
    </source>
</evidence>
<feature type="compositionally biased region" description="Basic and acidic residues" evidence="6">
    <location>
        <begin position="62"/>
        <end position="74"/>
    </location>
</feature>
<evidence type="ECO:0000259" key="8">
    <source>
        <dbReference type="Pfam" id="PF17681"/>
    </source>
</evidence>
<keyword evidence="3 5" id="KW-0493">Microtubule</keyword>
<evidence type="ECO:0000256" key="5">
    <source>
        <dbReference type="RuleBase" id="RU363050"/>
    </source>
</evidence>
<dbReference type="InParanoid" id="A0A1V8SHZ0"/>
<name>A0A1V8SHZ0_9PEZI</name>
<dbReference type="InterPro" id="IPR040457">
    <property type="entry name" value="GCP_C"/>
</dbReference>
<dbReference type="GO" id="GO:0031122">
    <property type="term" value="P:cytoplasmic microtubule organization"/>
    <property type="evidence" value="ECO:0007669"/>
    <property type="project" value="TreeGrafter"/>
</dbReference>
<dbReference type="PANTHER" id="PTHR19302:SF13">
    <property type="entry name" value="GAMMA-TUBULIN COMPLEX COMPONENT 2"/>
    <property type="match status" value="1"/>
</dbReference>
<evidence type="ECO:0000256" key="3">
    <source>
        <dbReference type="ARBA" id="ARBA00022701"/>
    </source>
</evidence>
<dbReference type="FunFam" id="1.20.120.1900:FF:000011">
    <property type="entry name" value="Spindle pole body component"/>
    <property type="match status" value="1"/>
</dbReference>
<keyword evidence="2 5" id="KW-0963">Cytoplasm</keyword>
<feature type="region of interest" description="Disordered" evidence="6">
    <location>
        <begin position="1"/>
        <end position="99"/>
    </location>
</feature>
<dbReference type="GO" id="GO:0044732">
    <property type="term" value="C:mitotic spindle pole body"/>
    <property type="evidence" value="ECO:0007669"/>
    <property type="project" value="TreeGrafter"/>
</dbReference>
<proteinExistence type="inferred from homology"/>
<dbReference type="PANTHER" id="PTHR19302">
    <property type="entry name" value="GAMMA TUBULIN COMPLEX PROTEIN"/>
    <property type="match status" value="1"/>
</dbReference>
<dbReference type="Gene3D" id="1.20.120.1900">
    <property type="entry name" value="Gamma-tubulin complex, C-terminal domain"/>
    <property type="match status" value="1"/>
</dbReference>
<reference evidence="10" key="1">
    <citation type="submission" date="2017-03" db="EMBL/GenBank/DDBJ databases">
        <title>Genomes of endolithic fungi from Antarctica.</title>
        <authorList>
            <person name="Coleine C."/>
            <person name="Masonjones S."/>
            <person name="Stajich J.E."/>
        </authorList>
    </citation>
    <scope>NUCLEOTIDE SEQUENCE [LARGE SCALE GENOMIC DNA]</scope>
    <source>
        <strain evidence="10">CCFEE 5527</strain>
    </source>
</reference>
<dbReference type="GO" id="GO:0005874">
    <property type="term" value="C:microtubule"/>
    <property type="evidence" value="ECO:0007669"/>
    <property type="project" value="UniProtKB-KW"/>
</dbReference>
<feature type="domain" description="Gamma tubulin complex component protein N-terminal" evidence="8">
    <location>
        <begin position="170"/>
        <end position="519"/>
    </location>
</feature>
<evidence type="ECO:0000259" key="7">
    <source>
        <dbReference type="Pfam" id="PF04130"/>
    </source>
</evidence>
<evidence type="ECO:0000313" key="10">
    <source>
        <dbReference type="Proteomes" id="UP000192596"/>
    </source>
</evidence>
<feature type="domain" description="Gamma tubulin complex component C-terminal" evidence="7">
    <location>
        <begin position="524"/>
        <end position="907"/>
    </location>
</feature>
<dbReference type="Proteomes" id="UP000192596">
    <property type="component" value="Unassembled WGS sequence"/>
</dbReference>
<keyword evidence="10" id="KW-1185">Reference proteome</keyword>
<comment type="caution">
    <text evidence="9">The sequence shown here is derived from an EMBL/GenBank/DDBJ whole genome shotgun (WGS) entry which is preliminary data.</text>
</comment>
<feature type="compositionally biased region" description="Polar residues" evidence="6">
    <location>
        <begin position="23"/>
        <end position="32"/>
    </location>
</feature>
<feature type="compositionally biased region" description="Polar residues" evidence="6">
    <location>
        <begin position="79"/>
        <end position="92"/>
    </location>
</feature>
<evidence type="ECO:0000256" key="4">
    <source>
        <dbReference type="ARBA" id="ARBA00023212"/>
    </source>
</evidence>
<comment type="similarity">
    <text evidence="1 5">Belongs to the TUBGCP family.</text>
</comment>
<dbReference type="GO" id="GO:0000278">
    <property type="term" value="P:mitotic cell cycle"/>
    <property type="evidence" value="ECO:0007669"/>
    <property type="project" value="TreeGrafter"/>
</dbReference>
<dbReference type="FunCoup" id="A0A1V8SHZ0">
    <property type="interactions" value="1255"/>
</dbReference>
<dbReference type="GO" id="GO:0051225">
    <property type="term" value="P:spindle assembly"/>
    <property type="evidence" value="ECO:0007669"/>
    <property type="project" value="TreeGrafter"/>
</dbReference>
<evidence type="ECO:0000256" key="2">
    <source>
        <dbReference type="ARBA" id="ARBA00022490"/>
    </source>
</evidence>
<dbReference type="InterPro" id="IPR042241">
    <property type="entry name" value="GCP_C_sf"/>
</dbReference>
<protein>
    <recommendedName>
        <fullName evidence="5">Spindle pole body component</fullName>
    </recommendedName>
</protein>
<accession>A0A1V8SHZ0</accession>
<dbReference type="GO" id="GO:0000930">
    <property type="term" value="C:gamma-tubulin complex"/>
    <property type="evidence" value="ECO:0007669"/>
    <property type="project" value="TreeGrafter"/>
</dbReference>
<dbReference type="EMBL" id="NAJO01000044">
    <property type="protein sequence ID" value="OQN98765.1"/>
    <property type="molecule type" value="Genomic_DNA"/>
</dbReference>
<dbReference type="Pfam" id="PF17681">
    <property type="entry name" value="GCP_N_terminal"/>
    <property type="match status" value="1"/>
</dbReference>
<dbReference type="GO" id="GO:0051321">
    <property type="term" value="P:meiotic cell cycle"/>
    <property type="evidence" value="ECO:0007669"/>
    <property type="project" value="TreeGrafter"/>
</dbReference>
<dbReference type="Pfam" id="PF04130">
    <property type="entry name" value="GCP_C_terminal"/>
    <property type="match status" value="1"/>
</dbReference>
<comment type="subcellular location">
    <subcellularLocation>
        <location evidence="5">Cytoplasm</location>
        <location evidence="5">Cytoskeleton</location>
        <location evidence="5">Microtubule organizing center</location>
    </subcellularLocation>
</comment>
<feature type="compositionally biased region" description="Basic and acidic residues" evidence="6">
    <location>
        <begin position="34"/>
        <end position="50"/>
    </location>
</feature>
<organism evidence="9 10">
    <name type="scientific">Cryoendolithus antarcticus</name>
    <dbReference type="NCBI Taxonomy" id="1507870"/>
    <lineage>
        <taxon>Eukaryota</taxon>
        <taxon>Fungi</taxon>
        <taxon>Dikarya</taxon>
        <taxon>Ascomycota</taxon>
        <taxon>Pezizomycotina</taxon>
        <taxon>Dothideomycetes</taxon>
        <taxon>Dothideomycetidae</taxon>
        <taxon>Cladosporiales</taxon>
        <taxon>Cladosporiaceae</taxon>
        <taxon>Cryoendolithus</taxon>
    </lineage>
</organism>
<evidence type="ECO:0000313" key="9">
    <source>
        <dbReference type="EMBL" id="OQN98765.1"/>
    </source>
</evidence>
<keyword evidence="4 5" id="KW-0206">Cytoskeleton</keyword>
<evidence type="ECO:0000256" key="6">
    <source>
        <dbReference type="SAM" id="MobiDB-lite"/>
    </source>
</evidence>
<dbReference type="InterPro" id="IPR007259">
    <property type="entry name" value="GCP"/>
</dbReference>
<dbReference type="OrthoDB" id="2192946at2759"/>